<name>A0A2S9K740_9BURK</name>
<comment type="caution">
    <text evidence="2">The sequence shown here is derived from an EMBL/GenBank/DDBJ whole genome shotgun (WGS) entry which is preliminary data.</text>
</comment>
<evidence type="ECO:0000313" key="3">
    <source>
        <dbReference type="Proteomes" id="UP000238589"/>
    </source>
</evidence>
<evidence type="ECO:0000313" key="2">
    <source>
        <dbReference type="EMBL" id="PRD66195.1"/>
    </source>
</evidence>
<dbReference type="Proteomes" id="UP000238589">
    <property type="component" value="Unassembled WGS sequence"/>
</dbReference>
<keyword evidence="1" id="KW-0732">Signal</keyword>
<accession>A0A2S9K740</accession>
<gene>
    <name evidence="2" type="ORF">C6P64_05420</name>
</gene>
<reference evidence="2 3" key="1">
    <citation type="submission" date="2018-03" db="EMBL/GenBank/DDBJ databases">
        <title>Comparative genomics illustrates the genes involved in a hyperalkaliphilic mechanisms of Serpentinomonas isolated from highly-alkaline calcium-rich serpentinized springs.</title>
        <authorList>
            <person name="Suzuki S."/>
            <person name="Ishii S."/>
            <person name="Walworth N."/>
            <person name="Bird L."/>
            <person name="Kuenen J.G."/>
            <person name="Nealson K.H."/>
        </authorList>
    </citation>
    <scope>NUCLEOTIDE SEQUENCE [LARGE SCALE GENOMIC DNA]</scope>
    <source>
        <strain evidence="2 3">P1</strain>
    </source>
</reference>
<dbReference type="EMBL" id="PVLQ01000016">
    <property type="protein sequence ID" value="PRD66195.1"/>
    <property type="molecule type" value="Genomic_DNA"/>
</dbReference>
<proteinExistence type="predicted"/>
<feature type="chain" id="PRO_5015697299" description="Secreted protein" evidence="1">
    <location>
        <begin position="23"/>
        <end position="148"/>
    </location>
</feature>
<evidence type="ECO:0008006" key="4">
    <source>
        <dbReference type="Google" id="ProtNLM"/>
    </source>
</evidence>
<sequence length="148" mass="15679">MTACCRQALAASAMLWAAAALAGPPVTITFRNRDATADAVYLPSGSNEASTYANAEPKPAARVPKSGSDAYVVTSRLNPDVNFAHVRYRIGNRQCLFGTSFVNLPKPGGYKVPQWKQSAKGSGGAVCSATITSTHLDSHAWSVEFVMQ</sequence>
<dbReference type="AlphaFoldDB" id="A0A2S9K740"/>
<dbReference type="OrthoDB" id="8593804at2"/>
<organism evidence="2 3">
    <name type="scientific">Malikia granosa</name>
    <dbReference type="NCBI Taxonomy" id="263067"/>
    <lineage>
        <taxon>Bacteria</taxon>
        <taxon>Pseudomonadati</taxon>
        <taxon>Pseudomonadota</taxon>
        <taxon>Betaproteobacteria</taxon>
        <taxon>Burkholderiales</taxon>
        <taxon>Comamonadaceae</taxon>
        <taxon>Malikia</taxon>
    </lineage>
</organism>
<feature type="signal peptide" evidence="1">
    <location>
        <begin position="1"/>
        <end position="22"/>
    </location>
</feature>
<protein>
    <recommendedName>
        <fullName evidence="4">Secreted protein</fullName>
    </recommendedName>
</protein>
<keyword evidence="3" id="KW-1185">Reference proteome</keyword>
<evidence type="ECO:0000256" key="1">
    <source>
        <dbReference type="SAM" id="SignalP"/>
    </source>
</evidence>